<dbReference type="EMBL" id="CP054614">
    <property type="protein sequence ID" value="QKS55554.1"/>
    <property type="molecule type" value="Genomic_DNA"/>
</dbReference>
<reference evidence="2 4" key="2">
    <citation type="submission" date="2020-06" db="EMBL/GenBank/DDBJ databases">
        <title>Complete genome of Paenibacillus barcinonensis KACC11450.</title>
        <authorList>
            <person name="Kim M."/>
            <person name="Park Y.-J."/>
            <person name="Shin J.-H."/>
        </authorList>
    </citation>
    <scope>NUCLEOTIDE SEQUENCE [LARGE SCALE GENOMIC DNA]</scope>
    <source>
        <strain evidence="2 4">KACC11450</strain>
    </source>
</reference>
<dbReference type="AlphaFoldDB" id="A0A2V4WNQ6"/>
<dbReference type="RefSeq" id="WP_110896841.1">
    <property type="nucleotide sequence ID" value="NZ_CP054614.1"/>
</dbReference>
<evidence type="ECO:0000313" key="4">
    <source>
        <dbReference type="Proteomes" id="UP000509327"/>
    </source>
</evidence>
<reference evidence="1 3" key="1">
    <citation type="submission" date="2018-06" db="EMBL/GenBank/DDBJ databases">
        <title>Genomic Encyclopedia of Type Strains, Phase III (KMG-III): the genomes of soil and plant-associated and newly described type strains.</title>
        <authorList>
            <person name="Whitman W."/>
        </authorList>
    </citation>
    <scope>NUCLEOTIDE SEQUENCE [LARGE SCALE GENOMIC DNA]</scope>
    <source>
        <strain evidence="1 3">CECT 7022</strain>
    </source>
</reference>
<organism evidence="1 3">
    <name type="scientific">Paenibacillus barcinonensis</name>
    <dbReference type="NCBI Taxonomy" id="198119"/>
    <lineage>
        <taxon>Bacteria</taxon>
        <taxon>Bacillati</taxon>
        <taxon>Bacillota</taxon>
        <taxon>Bacilli</taxon>
        <taxon>Bacillales</taxon>
        <taxon>Paenibacillaceae</taxon>
        <taxon>Paenibacillus</taxon>
    </lineage>
</organism>
<evidence type="ECO:0000313" key="1">
    <source>
        <dbReference type="EMBL" id="PYE49342.1"/>
    </source>
</evidence>
<gene>
    <name evidence="1" type="ORF">DFQ00_106328</name>
    <name evidence="2" type="ORF">HUB98_03965</name>
</gene>
<proteinExistence type="predicted"/>
<name>A0A2V4WNQ6_PAEBA</name>
<protein>
    <submittedName>
        <fullName evidence="1">Uncharacterized protein</fullName>
    </submittedName>
</protein>
<dbReference type="OrthoDB" id="2560901at2"/>
<dbReference type="Proteomes" id="UP000509327">
    <property type="component" value="Chromosome"/>
</dbReference>
<keyword evidence="4" id="KW-1185">Reference proteome</keyword>
<sequence length="268" mass="31052">MAGLFVVVLALVAIYWFWIRSKRTFNRPLTVQEMIGAASNVEWEGLAQNQNQYRLVVEVEPINLDHASVDENKTVWINFLSLINTISLPYKLITQSQLFEMKDYMDDYQQSLQELPEEYTLLKKSGEIVSDYLMDSMNQQSIRNHHGYIIFEYSPMTSGASIQVGSSKLNGLLDKAAPRKEHLSVEERSDLAMQMLEEAEELLYGFCEQVGMRYQRLDKAGVWNYTYQTLQRELAPQARMIDALHMDSFNRMKHSLTMIEIQSESNLV</sequence>
<dbReference type="EMBL" id="QJSW01000006">
    <property type="protein sequence ID" value="PYE49342.1"/>
    <property type="molecule type" value="Genomic_DNA"/>
</dbReference>
<accession>A0A2V4WNQ6</accession>
<evidence type="ECO:0000313" key="3">
    <source>
        <dbReference type="Proteomes" id="UP000247790"/>
    </source>
</evidence>
<evidence type="ECO:0000313" key="2">
    <source>
        <dbReference type="EMBL" id="QKS55554.1"/>
    </source>
</evidence>
<dbReference type="Proteomes" id="UP000247790">
    <property type="component" value="Unassembled WGS sequence"/>
</dbReference>